<protein>
    <submittedName>
        <fullName evidence="3">Uncharacterized protein</fullName>
    </submittedName>
</protein>
<feature type="region of interest" description="Disordered" evidence="1">
    <location>
        <begin position="114"/>
        <end position="148"/>
    </location>
</feature>
<keyword evidence="2" id="KW-0472">Membrane</keyword>
<evidence type="ECO:0000256" key="1">
    <source>
        <dbReference type="SAM" id="MobiDB-lite"/>
    </source>
</evidence>
<evidence type="ECO:0000313" key="4">
    <source>
        <dbReference type="Proteomes" id="UP000807716"/>
    </source>
</evidence>
<feature type="compositionally biased region" description="Low complexity" evidence="1">
    <location>
        <begin position="114"/>
        <end position="125"/>
    </location>
</feature>
<evidence type="ECO:0000313" key="3">
    <source>
        <dbReference type="EMBL" id="KAG0253484.1"/>
    </source>
</evidence>
<keyword evidence="4" id="KW-1185">Reference proteome</keyword>
<reference evidence="3" key="1">
    <citation type="journal article" date="2020" name="Fungal Divers.">
        <title>Resolving the Mortierellaceae phylogeny through synthesis of multi-gene phylogenetics and phylogenomics.</title>
        <authorList>
            <person name="Vandepol N."/>
            <person name="Liber J."/>
            <person name="Desiro A."/>
            <person name="Na H."/>
            <person name="Kennedy M."/>
            <person name="Barry K."/>
            <person name="Grigoriev I.V."/>
            <person name="Miller A.N."/>
            <person name="O'Donnell K."/>
            <person name="Stajich J.E."/>
            <person name="Bonito G."/>
        </authorList>
    </citation>
    <scope>NUCLEOTIDE SEQUENCE</scope>
    <source>
        <strain evidence="3">BC1065</strain>
    </source>
</reference>
<feature type="transmembrane region" description="Helical" evidence="2">
    <location>
        <begin position="1191"/>
        <end position="1216"/>
    </location>
</feature>
<evidence type="ECO:0000256" key="2">
    <source>
        <dbReference type="SAM" id="Phobius"/>
    </source>
</evidence>
<sequence>MSQIDIPEDDVGLTAIDYDDDSDLDFDFELDGPDAVDPAQAVMDQHQQLKHQINRAFLEARQVERDFWHRKIWHTETAHREYTPSGIQQRWFLAMEHMPSDDAYYALNASLPDSPDVSPEVSPEEFSARFPPRNHKATQGDRPETPGQSTNNTLVLIANFQDVTSGPNTLYLRVKQAIAEEKAARFLVRIVILYVHTGISEIFYTRFIKNVDGITGWHYLRAEDQFGVRPHKGVAQVNIRIMQDNGDNTGHCGLLWIRSLELVPFGEHRSHLADPVVHPPSDADFMLSTRASSASHSSNGGNQDYPGGEGDQDGVDDGVVTRLVTSKNGEFLAALIVFSQRVEVKVWRTDDVNSMDRRTPDVQACTDIHLPKADKIPLEIAISATGEHIAVFQVPEVGEWQKTDQTPKSTFEVCIFRNLNALCHTAIHDSDLSVNNPQVDIGDEMGVPLVTFAARPILVPHLDHLKGLPSNIKNSVGYATFIDKNTSGVPSLPERFVFCNGLYLDVFELQGDLLVHRNSISLLNMPSSLQRTEACDLMVRSITNNMFLWVEENGRYCSTWNLSNGSAIGRIEITGLQIGGLLRVRVIRFAYSQSIIAVVGDDNSITTVDASSGVTISCRLFSGRIIESIVFASPQSDFLLVMLRGVDECEQSVLVLDPLRLDVEGQVKGIPPLSRSTVFVNFGHRQWPDLGVVGRPDGQDIRLYNCRMPRPTHEGRRANVEQPPEDCRFELRTKEPLMRLGQETCKRQVEIWKKADPTNPASYGKCVFSFIPEPWELHSPANGIILPTGDRFIVWASWTVQLWSLPTPREPQCKLLFYWSSTNDSFRNRDSRGKSPTEVILAYYRQFDLASCHQLIGEKQFQVNVGFSNMRAASDRHDDLLYGQQYHRGDFHSSGRRTITLPIPDDSLQLADSLNATEQCVESIFLLALTHLIVSLESNPTVQDGSYRDHASAIIDFVNTHINHSVKLPNPEAENSPVARTVLTHLFAIKRISELTSRFIASLFENMDCMWIPRNDREIAFIANAFEYESFRAILAYCVRKACTGCPAFVTPLERWFGVLKNKYPELLKDFLRKISYIPAQQVGLNQAITGFEGITARQWIALTDHQTPVSILRLREQSRCDIENRVTKFKEIAKPTATPLANSWRIYTVPFPSLLILGHESKFHLLAGQNYFDSPSQMAILSYKWWQYGLIYWTIRYTFLLLYYGIFMAMTLTQMRSSEKVDSPEGLEDLYLGDVWFRLIIADIVLGCGLLLLEYIPHRNRRASGYSWPSDYCLRGRYQIW</sequence>
<name>A0A9P6PT31_9FUNG</name>
<dbReference type="OrthoDB" id="2377581at2759"/>
<keyword evidence="2" id="KW-1133">Transmembrane helix</keyword>
<keyword evidence="2" id="KW-0812">Transmembrane</keyword>
<organism evidence="3 4">
    <name type="scientific">Actinomortierella ambigua</name>
    <dbReference type="NCBI Taxonomy" id="1343610"/>
    <lineage>
        <taxon>Eukaryota</taxon>
        <taxon>Fungi</taxon>
        <taxon>Fungi incertae sedis</taxon>
        <taxon>Mucoromycota</taxon>
        <taxon>Mortierellomycotina</taxon>
        <taxon>Mortierellomycetes</taxon>
        <taxon>Mortierellales</taxon>
        <taxon>Mortierellaceae</taxon>
        <taxon>Actinomortierella</taxon>
    </lineage>
</organism>
<dbReference type="EMBL" id="JAAAJB010000577">
    <property type="protein sequence ID" value="KAG0253484.1"/>
    <property type="molecule type" value="Genomic_DNA"/>
</dbReference>
<gene>
    <name evidence="3" type="ORF">DFQ27_007366</name>
</gene>
<dbReference type="SUPFAM" id="SSF101908">
    <property type="entry name" value="Putative isomerase YbhE"/>
    <property type="match status" value="1"/>
</dbReference>
<dbReference type="Proteomes" id="UP000807716">
    <property type="component" value="Unassembled WGS sequence"/>
</dbReference>
<accession>A0A9P6PT31</accession>
<feature type="compositionally biased region" description="Low complexity" evidence="1">
    <location>
        <begin position="291"/>
        <end position="302"/>
    </location>
</feature>
<proteinExistence type="predicted"/>
<feature type="region of interest" description="Disordered" evidence="1">
    <location>
        <begin position="290"/>
        <end position="314"/>
    </location>
</feature>
<comment type="caution">
    <text evidence="3">The sequence shown here is derived from an EMBL/GenBank/DDBJ whole genome shotgun (WGS) entry which is preliminary data.</text>
</comment>